<reference evidence="1" key="1">
    <citation type="submission" date="2023-04" db="EMBL/GenBank/DDBJ databases">
        <title>A chromosome-level genome assembly of the parasitoid wasp Eretmocerus hayati.</title>
        <authorList>
            <person name="Zhong Y."/>
            <person name="Liu S."/>
            <person name="Liu Y."/>
        </authorList>
    </citation>
    <scope>NUCLEOTIDE SEQUENCE</scope>
    <source>
        <strain evidence="1">ZJU_SS_LIU_2023</strain>
    </source>
</reference>
<comment type="caution">
    <text evidence="1">The sequence shown here is derived from an EMBL/GenBank/DDBJ whole genome shotgun (WGS) entry which is preliminary data.</text>
</comment>
<protein>
    <submittedName>
        <fullName evidence="1">Uncharacterized protein</fullName>
    </submittedName>
</protein>
<keyword evidence="2" id="KW-1185">Reference proteome</keyword>
<organism evidence="1 2">
    <name type="scientific">Eretmocerus hayati</name>
    <dbReference type="NCBI Taxonomy" id="131215"/>
    <lineage>
        <taxon>Eukaryota</taxon>
        <taxon>Metazoa</taxon>
        <taxon>Ecdysozoa</taxon>
        <taxon>Arthropoda</taxon>
        <taxon>Hexapoda</taxon>
        <taxon>Insecta</taxon>
        <taxon>Pterygota</taxon>
        <taxon>Neoptera</taxon>
        <taxon>Endopterygota</taxon>
        <taxon>Hymenoptera</taxon>
        <taxon>Apocrita</taxon>
        <taxon>Proctotrupomorpha</taxon>
        <taxon>Chalcidoidea</taxon>
        <taxon>Aphelinidae</taxon>
        <taxon>Aphelininae</taxon>
        <taxon>Eretmocerus</taxon>
    </lineage>
</organism>
<name>A0ACC2PRH3_9HYME</name>
<evidence type="ECO:0000313" key="1">
    <source>
        <dbReference type="EMBL" id="KAJ8685189.1"/>
    </source>
</evidence>
<dbReference type="Proteomes" id="UP001239111">
    <property type="component" value="Chromosome 1"/>
</dbReference>
<gene>
    <name evidence="1" type="ORF">QAD02_020982</name>
</gene>
<dbReference type="EMBL" id="CM056741">
    <property type="protein sequence ID" value="KAJ8685189.1"/>
    <property type="molecule type" value="Genomic_DNA"/>
</dbReference>
<evidence type="ECO:0000313" key="2">
    <source>
        <dbReference type="Proteomes" id="UP001239111"/>
    </source>
</evidence>
<proteinExistence type="predicted"/>
<accession>A0ACC2PRH3</accession>
<sequence length="534" mass="60929">MQSFPLPQILFTMNSNLLKKKNPRRRYRVEWEALPECRGWLTRDPQDEDRAFCPWCNISLPPKKYAVTRHGKSKEHEDKNPTRPIPEKRRRSNEEEGSSNAVEETQVVPNGSDDNRLANLCEPTQDPPSDPGGETATTPSAEELNISGQSEVVSRFVVVPNSNTGNNLYDSNEETRSDELQPLSENFTPAARHQMWQDENGVSCENSTIISNQRRPSPASPQQTFENMVESDCAILQSFQEDMFGVSVVDGVTTSPNTSNVDPRFGFNIPPYLRRNMIQPSQEKQFEEWLQFTDEEETMAKCTICQEEMQAHYNTLLYHDTCTKHLIASGKLDPCDNLNHPKSMSEIKFTAFIVGHRLAYLFLDTLIPFLKRTIFDSDVMDEVSVGRHKGVNIACNVIAPSHHEKVAQDLRENKFFMEIDESTTKNGMKVLGMVMRYLDKIRGRIRDVLWEFVNIFDSDENQKADTDTIVEKLIAPLRRNNIPFKNWLGLGLDTCPLMVSVRKSVSVEMRRQCDPGIRPLPCAAHLQDCVARML</sequence>